<evidence type="ECO:0000313" key="2">
    <source>
        <dbReference type="EMBL" id="KAH3830156.1"/>
    </source>
</evidence>
<protein>
    <submittedName>
        <fullName evidence="2">Uncharacterized protein</fullName>
    </submittedName>
</protein>
<reference evidence="2" key="1">
    <citation type="journal article" date="2019" name="bioRxiv">
        <title>The Genome of the Zebra Mussel, Dreissena polymorpha: A Resource for Invasive Species Research.</title>
        <authorList>
            <person name="McCartney M.A."/>
            <person name="Auch B."/>
            <person name="Kono T."/>
            <person name="Mallez S."/>
            <person name="Zhang Y."/>
            <person name="Obille A."/>
            <person name="Becker A."/>
            <person name="Abrahante J.E."/>
            <person name="Garbe J."/>
            <person name="Badalamenti J.P."/>
            <person name="Herman A."/>
            <person name="Mangelson H."/>
            <person name="Liachko I."/>
            <person name="Sullivan S."/>
            <person name="Sone E.D."/>
            <person name="Koren S."/>
            <person name="Silverstein K.A.T."/>
            <person name="Beckman K.B."/>
            <person name="Gohl D.M."/>
        </authorList>
    </citation>
    <scope>NUCLEOTIDE SEQUENCE</scope>
    <source>
        <strain evidence="2">Duluth1</strain>
        <tissue evidence="2">Whole animal</tissue>
    </source>
</reference>
<evidence type="ECO:0000313" key="3">
    <source>
        <dbReference type="Proteomes" id="UP000828390"/>
    </source>
</evidence>
<keyword evidence="3" id="KW-1185">Reference proteome</keyword>
<feature type="chain" id="PRO_5038890641" evidence="1">
    <location>
        <begin position="23"/>
        <end position="213"/>
    </location>
</feature>
<dbReference type="EMBL" id="JAIWYP010000004">
    <property type="protein sequence ID" value="KAH3830156.1"/>
    <property type="molecule type" value="Genomic_DNA"/>
</dbReference>
<gene>
    <name evidence="2" type="ORF">DPMN_103394</name>
</gene>
<dbReference type="AlphaFoldDB" id="A0A9D4HAY2"/>
<comment type="caution">
    <text evidence="2">The sequence shown here is derived from an EMBL/GenBank/DDBJ whole genome shotgun (WGS) entry which is preliminary data.</text>
</comment>
<proteinExistence type="predicted"/>
<keyword evidence="1" id="KW-0732">Signal</keyword>
<name>A0A9D4HAY2_DREPO</name>
<accession>A0A9D4HAY2</accession>
<organism evidence="2 3">
    <name type="scientific">Dreissena polymorpha</name>
    <name type="common">Zebra mussel</name>
    <name type="synonym">Mytilus polymorpha</name>
    <dbReference type="NCBI Taxonomy" id="45954"/>
    <lineage>
        <taxon>Eukaryota</taxon>
        <taxon>Metazoa</taxon>
        <taxon>Spiralia</taxon>
        <taxon>Lophotrochozoa</taxon>
        <taxon>Mollusca</taxon>
        <taxon>Bivalvia</taxon>
        <taxon>Autobranchia</taxon>
        <taxon>Heteroconchia</taxon>
        <taxon>Euheterodonta</taxon>
        <taxon>Imparidentia</taxon>
        <taxon>Neoheterodontei</taxon>
        <taxon>Myida</taxon>
        <taxon>Dreissenoidea</taxon>
        <taxon>Dreissenidae</taxon>
        <taxon>Dreissena</taxon>
    </lineage>
</organism>
<dbReference type="Proteomes" id="UP000828390">
    <property type="component" value="Unassembled WGS sequence"/>
</dbReference>
<reference evidence="2" key="2">
    <citation type="submission" date="2020-11" db="EMBL/GenBank/DDBJ databases">
        <authorList>
            <person name="McCartney M.A."/>
            <person name="Auch B."/>
            <person name="Kono T."/>
            <person name="Mallez S."/>
            <person name="Becker A."/>
            <person name="Gohl D.M."/>
            <person name="Silverstein K.A.T."/>
            <person name="Koren S."/>
            <person name="Bechman K.B."/>
            <person name="Herman A."/>
            <person name="Abrahante J.E."/>
            <person name="Garbe J."/>
        </authorList>
    </citation>
    <scope>NUCLEOTIDE SEQUENCE</scope>
    <source>
        <strain evidence="2">Duluth1</strain>
        <tissue evidence="2">Whole animal</tissue>
    </source>
</reference>
<dbReference type="Gene3D" id="1.10.287.1490">
    <property type="match status" value="1"/>
</dbReference>
<sequence>MTNARVARAISLLLYMAVCGMSQDIDEVNIYQDHRDIMQLDQQLSHLSAQFGLMEGRVDATRQAIFQEITKLDHDVKTHSADIHATKTVVTTLVEDNVNMQGKIRTLQGVGSDVNGLRTRVDRVEGDVTRKMTASDNRIERVEGSLNSQWDAYQKVTVAMNEKLQGYETAISKLKNDVTSEFGKIKHTMEQTVTELREQYESRLASVERLLQK</sequence>
<evidence type="ECO:0000256" key="1">
    <source>
        <dbReference type="SAM" id="SignalP"/>
    </source>
</evidence>
<feature type="signal peptide" evidence="1">
    <location>
        <begin position="1"/>
        <end position="22"/>
    </location>
</feature>
<dbReference type="OrthoDB" id="6161489at2759"/>